<evidence type="ECO:0000313" key="1">
    <source>
        <dbReference type="EMBL" id="WAX22365.1"/>
    </source>
</evidence>
<evidence type="ECO:0000313" key="2">
    <source>
        <dbReference type="Proteomes" id="UP001211688"/>
    </source>
</evidence>
<proteinExistence type="predicted"/>
<name>A0AAE9VJU5_9CAUD</name>
<dbReference type="KEGG" id="vg:79412922"/>
<organism evidence="1 2">
    <name type="scientific">Pseudomonas phage MiCath</name>
    <dbReference type="NCBI Taxonomy" id="3003729"/>
    <lineage>
        <taxon>Viruses</taxon>
        <taxon>Duplodnaviria</taxon>
        <taxon>Heunggongvirae</taxon>
        <taxon>Uroviricota</taxon>
        <taxon>Caudoviricetes</taxon>
        <taxon>Queuovirinae</taxon>
        <taxon>Micathvirus</taxon>
        <taxon>Micathvirus micath</taxon>
    </lineage>
</organism>
<dbReference type="GeneID" id="79412922"/>
<dbReference type="RefSeq" id="YP_010719782.1">
    <property type="nucleotide sequence ID" value="NC_072502.1"/>
</dbReference>
<protein>
    <submittedName>
        <fullName evidence="1">Uncharacterized protein</fullName>
    </submittedName>
</protein>
<sequence length="217" mass="23934">MSLDIRALTSDLKIANEALAQFSGHGSSTIGREAIARALQELERFENLQMQIREFAIAPVAHAKSHIEAIRQVYSAIEDLMDGLAHMPNPRQQLSGHYFNKVLRGAKLAHLICTNAITNIGAEAPPIPKAGEAFPPPSSTWNENKEWHKTPTYVAYMMENGSWLKVEGDQPFSVPSLQDATVFGSEEKVNISDNIGPLLPIRVAYVSTVRVCELQQS</sequence>
<keyword evidence="2" id="KW-1185">Reference proteome</keyword>
<dbReference type="EMBL" id="OP882271">
    <property type="protein sequence ID" value="WAX22365.1"/>
    <property type="molecule type" value="Genomic_DNA"/>
</dbReference>
<reference evidence="1" key="1">
    <citation type="submission" date="2022-11" db="EMBL/GenBank/DDBJ databases">
        <authorList>
            <person name="Jaryenneh J.D."/>
            <person name="Schoeniger J.S."/>
            <person name="Mageeney C.M."/>
        </authorList>
    </citation>
    <scope>NUCLEOTIDE SEQUENCE</scope>
</reference>
<dbReference type="Proteomes" id="UP001211688">
    <property type="component" value="Segment"/>
</dbReference>
<accession>A0AAE9VJU5</accession>